<sequence length="348" mass="39849">MTDPVTPNPDLKDLLVFHNVARALTSALDLDSILRAIMQQMEQFFEPEQWSLLIMDEPRQELYYAVAVGHAEAEFRDVRVKVGEGLAGWVAEHGESLIVPEVSQDPRFAEAVSDRRFRIRSAICMPLRSRLRTLGVIQLFNCRLESLTDYTISFLHVLCDYAAIAIENARAVERIQELTITDDCTGLNNQRHLYRMLEKESERAKQFGTPFSLIFIDLDHFKQVNDEYGHLIGSRLLAEFGQSLRSLVREVDSTFRYGGDEFIVLLPETGKEEARKTAQYLHERLRLRRYRVSERLQLQIRASFGVATWPEDGRTVHEIIRAADAMMYLVKASTRDSVAVAGHGLARH</sequence>
<name>A0A372IPU8_9BACT</name>
<dbReference type="AlphaFoldDB" id="A0A372IPU8"/>
<protein>
    <recommendedName>
        <fullName evidence="1">diguanylate cyclase</fullName>
        <ecNumber evidence="1">2.7.7.65</ecNumber>
    </recommendedName>
</protein>
<dbReference type="Proteomes" id="UP000264702">
    <property type="component" value="Unassembled WGS sequence"/>
</dbReference>
<dbReference type="SUPFAM" id="SSF55781">
    <property type="entry name" value="GAF domain-like"/>
    <property type="match status" value="1"/>
</dbReference>
<dbReference type="FunFam" id="3.30.70.270:FF:000001">
    <property type="entry name" value="Diguanylate cyclase domain protein"/>
    <property type="match status" value="1"/>
</dbReference>
<dbReference type="InterPro" id="IPR000160">
    <property type="entry name" value="GGDEF_dom"/>
</dbReference>
<dbReference type="GO" id="GO:0052621">
    <property type="term" value="F:diguanylate cyclase activity"/>
    <property type="evidence" value="ECO:0007669"/>
    <property type="project" value="UniProtKB-EC"/>
</dbReference>
<dbReference type="PANTHER" id="PTHR45138">
    <property type="entry name" value="REGULATORY COMPONENTS OF SENSORY TRANSDUCTION SYSTEM"/>
    <property type="match status" value="1"/>
</dbReference>
<dbReference type="Pfam" id="PF01590">
    <property type="entry name" value="GAF"/>
    <property type="match status" value="1"/>
</dbReference>
<dbReference type="InterPro" id="IPR029787">
    <property type="entry name" value="Nucleotide_cyclase"/>
</dbReference>
<dbReference type="GO" id="GO:0043709">
    <property type="term" value="P:cell adhesion involved in single-species biofilm formation"/>
    <property type="evidence" value="ECO:0007669"/>
    <property type="project" value="TreeGrafter"/>
</dbReference>
<dbReference type="CDD" id="cd01949">
    <property type="entry name" value="GGDEF"/>
    <property type="match status" value="1"/>
</dbReference>
<dbReference type="InterPro" id="IPR003018">
    <property type="entry name" value="GAF"/>
</dbReference>
<dbReference type="InterPro" id="IPR029016">
    <property type="entry name" value="GAF-like_dom_sf"/>
</dbReference>
<dbReference type="Gene3D" id="3.30.450.40">
    <property type="match status" value="1"/>
</dbReference>
<dbReference type="Pfam" id="PF00990">
    <property type="entry name" value="GGDEF"/>
    <property type="match status" value="1"/>
</dbReference>
<keyword evidence="4" id="KW-1185">Reference proteome</keyword>
<dbReference type="SMART" id="SM00065">
    <property type="entry name" value="GAF"/>
    <property type="match status" value="1"/>
</dbReference>
<accession>A0A372IPU8</accession>
<dbReference type="SMART" id="SM00267">
    <property type="entry name" value="GGDEF"/>
    <property type="match status" value="1"/>
</dbReference>
<evidence type="ECO:0000259" key="2">
    <source>
        <dbReference type="PROSITE" id="PS50887"/>
    </source>
</evidence>
<dbReference type="PROSITE" id="PS50887">
    <property type="entry name" value="GGDEF"/>
    <property type="match status" value="1"/>
</dbReference>
<dbReference type="SUPFAM" id="SSF55073">
    <property type="entry name" value="Nucleotide cyclase"/>
    <property type="match status" value="1"/>
</dbReference>
<dbReference type="EMBL" id="QVQT01000003">
    <property type="protein sequence ID" value="RFU16936.1"/>
    <property type="molecule type" value="Genomic_DNA"/>
</dbReference>
<dbReference type="InterPro" id="IPR050469">
    <property type="entry name" value="Diguanylate_Cyclase"/>
</dbReference>
<dbReference type="RefSeq" id="WP_117299106.1">
    <property type="nucleotide sequence ID" value="NZ_QVQT02000003.1"/>
</dbReference>
<organism evidence="3 4">
    <name type="scientific">Paracidobacterium acidisoli</name>
    <dbReference type="NCBI Taxonomy" id="2303751"/>
    <lineage>
        <taxon>Bacteria</taxon>
        <taxon>Pseudomonadati</taxon>
        <taxon>Acidobacteriota</taxon>
        <taxon>Terriglobia</taxon>
        <taxon>Terriglobales</taxon>
        <taxon>Acidobacteriaceae</taxon>
        <taxon>Paracidobacterium</taxon>
    </lineage>
</organism>
<dbReference type="Gene3D" id="3.30.70.270">
    <property type="match status" value="1"/>
</dbReference>
<dbReference type="InterPro" id="IPR043128">
    <property type="entry name" value="Rev_trsase/Diguanyl_cyclase"/>
</dbReference>
<proteinExistence type="predicted"/>
<dbReference type="PANTHER" id="PTHR45138:SF6">
    <property type="entry name" value="DIGUANYLATE CYCLASE DGCN"/>
    <property type="match status" value="1"/>
</dbReference>
<feature type="domain" description="GGDEF" evidence="2">
    <location>
        <begin position="209"/>
        <end position="343"/>
    </location>
</feature>
<dbReference type="EC" id="2.7.7.65" evidence="1"/>
<dbReference type="GO" id="GO:1902201">
    <property type="term" value="P:negative regulation of bacterial-type flagellum-dependent cell motility"/>
    <property type="evidence" value="ECO:0007669"/>
    <property type="project" value="TreeGrafter"/>
</dbReference>
<dbReference type="OrthoDB" id="9783388at2"/>
<reference evidence="3 4" key="1">
    <citation type="submission" date="2018-08" db="EMBL/GenBank/DDBJ databases">
        <title>Acidipila sp. 4G-K13, an acidobacterium isolated from forest soil.</title>
        <authorList>
            <person name="Gao Z.-H."/>
            <person name="Qiu L.-H."/>
        </authorList>
    </citation>
    <scope>NUCLEOTIDE SEQUENCE [LARGE SCALE GENOMIC DNA]</scope>
    <source>
        <strain evidence="3 4">4G-K13</strain>
    </source>
</reference>
<evidence type="ECO:0000256" key="1">
    <source>
        <dbReference type="ARBA" id="ARBA00012528"/>
    </source>
</evidence>
<comment type="caution">
    <text evidence="3">The sequence shown here is derived from an EMBL/GenBank/DDBJ whole genome shotgun (WGS) entry which is preliminary data.</text>
</comment>
<dbReference type="NCBIfam" id="TIGR00254">
    <property type="entry name" value="GGDEF"/>
    <property type="match status" value="1"/>
</dbReference>
<gene>
    <name evidence="3" type="ORF">D0Y96_09390</name>
</gene>
<dbReference type="GO" id="GO:0005886">
    <property type="term" value="C:plasma membrane"/>
    <property type="evidence" value="ECO:0007669"/>
    <property type="project" value="TreeGrafter"/>
</dbReference>
<evidence type="ECO:0000313" key="3">
    <source>
        <dbReference type="EMBL" id="RFU16936.1"/>
    </source>
</evidence>
<evidence type="ECO:0000313" key="4">
    <source>
        <dbReference type="Proteomes" id="UP000264702"/>
    </source>
</evidence>